<feature type="chain" id="PRO_5037365175" evidence="2">
    <location>
        <begin position="29"/>
        <end position="323"/>
    </location>
</feature>
<dbReference type="PIRSF" id="PIRSF017082">
    <property type="entry name" value="YflP"/>
    <property type="match status" value="1"/>
</dbReference>
<comment type="similarity">
    <text evidence="1">Belongs to the UPF0065 (bug) family.</text>
</comment>
<feature type="signal peptide" evidence="2">
    <location>
        <begin position="1"/>
        <end position="28"/>
    </location>
</feature>
<evidence type="ECO:0000313" key="3">
    <source>
        <dbReference type="EMBL" id="GGP54123.1"/>
    </source>
</evidence>
<proteinExistence type="inferred from homology"/>
<dbReference type="Proteomes" id="UP000639606">
    <property type="component" value="Unassembled WGS sequence"/>
</dbReference>
<dbReference type="Pfam" id="PF03401">
    <property type="entry name" value="TctC"/>
    <property type="match status" value="1"/>
</dbReference>
<evidence type="ECO:0000313" key="4">
    <source>
        <dbReference type="Proteomes" id="UP000639606"/>
    </source>
</evidence>
<accession>A0A918EE74</accession>
<comment type="caution">
    <text evidence="3">The sequence shown here is derived from an EMBL/GenBank/DDBJ whole genome shotgun (WGS) entry which is preliminary data.</text>
</comment>
<reference evidence="3" key="2">
    <citation type="submission" date="2020-09" db="EMBL/GenBank/DDBJ databases">
        <authorList>
            <person name="Sun Q."/>
            <person name="Ohkuma M."/>
        </authorList>
    </citation>
    <scope>NUCLEOTIDE SEQUENCE</scope>
    <source>
        <strain evidence="3">JCM 3313</strain>
    </source>
</reference>
<dbReference type="PANTHER" id="PTHR42928:SF3">
    <property type="entry name" value="UPF0065 PROTEIN YFLP"/>
    <property type="match status" value="1"/>
</dbReference>
<dbReference type="Gene3D" id="3.40.190.150">
    <property type="entry name" value="Bordetella uptake gene, domain 1"/>
    <property type="match status" value="1"/>
</dbReference>
<reference evidence="3" key="1">
    <citation type="journal article" date="2014" name="Int. J. Syst. Evol. Microbiol.">
        <title>Complete genome sequence of Corynebacterium casei LMG S-19264T (=DSM 44701T), isolated from a smear-ripened cheese.</title>
        <authorList>
            <consortium name="US DOE Joint Genome Institute (JGI-PGF)"/>
            <person name="Walter F."/>
            <person name="Albersmeier A."/>
            <person name="Kalinowski J."/>
            <person name="Ruckert C."/>
        </authorList>
    </citation>
    <scope>NUCLEOTIDE SEQUENCE</scope>
    <source>
        <strain evidence="3">JCM 3313</strain>
    </source>
</reference>
<dbReference type="RefSeq" id="WP_189223653.1">
    <property type="nucleotide sequence ID" value="NZ_BMRG01000004.1"/>
</dbReference>
<name>A0A918EE74_9PSEU</name>
<evidence type="ECO:0000256" key="2">
    <source>
        <dbReference type="SAM" id="SignalP"/>
    </source>
</evidence>
<protein>
    <submittedName>
        <fullName evidence="3">C4-dicarboxylate ABC transporter substrate-binding protein</fullName>
    </submittedName>
</protein>
<keyword evidence="4" id="KW-1185">Reference proteome</keyword>
<dbReference type="CDD" id="cd07012">
    <property type="entry name" value="PBP2_Bug_TTT"/>
    <property type="match status" value="1"/>
</dbReference>
<dbReference type="EMBL" id="BMRG01000004">
    <property type="protein sequence ID" value="GGP54123.1"/>
    <property type="molecule type" value="Genomic_DNA"/>
</dbReference>
<organism evidence="3 4">
    <name type="scientific">Saccharothrix coeruleofusca</name>
    <dbReference type="NCBI Taxonomy" id="33919"/>
    <lineage>
        <taxon>Bacteria</taxon>
        <taxon>Bacillati</taxon>
        <taxon>Actinomycetota</taxon>
        <taxon>Actinomycetes</taxon>
        <taxon>Pseudonocardiales</taxon>
        <taxon>Pseudonocardiaceae</taxon>
        <taxon>Saccharothrix</taxon>
    </lineage>
</organism>
<dbReference type="PANTHER" id="PTHR42928">
    <property type="entry name" value="TRICARBOXYLATE-BINDING PROTEIN"/>
    <property type="match status" value="1"/>
</dbReference>
<dbReference type="PROSITE" id="PS51257">
    <property type="entry name" value="PROKAR_LIPOPROTEIN"/>
    <property type="match status" value="1"/>
</dbReference>
<dbReference type="InterPro" id="IPR042100">
    <property type="entry name" value="Bug_dom1"/>
</dbReference>
<dbReference type="SUPFAM" id="SSF53850">
    <property type="entry name" value="Periplasmic binding protein-like II"/>
    <property type="match status" value="1"/>
</dbReference>
<gene>
    <name evidence="3" type="ORF">GCM10010185_28150</name>
</gene>
<dbReference type="InterPro" id="IPR005064">
    <property type="entry name" value="BUG"/>
</dbReference>
<dbReference type="Gene3D" id="3.40.190.10">
    <property type="entry name" value="Periplasmic binding protein-like II"/>
    <property type="match status" value="1"/>
</dbReference>
<keyword evidence="2" id="KW-0732">Signal</keyword>
<sequence length="323" mass="33387">MSRKHTRLAAAVVAAGLVLAGCGGSSQAGSVNKLEIMAPADPGGGWDQTARAMQAAITGADLVDSVQVSNVGGAGGTVGLQKLATEKSESYMMVTGLVMVGAVETNGADKRLEDTTPIARLTAEDEVVVVPAESPYQTIDDLLKAIEEQGKAISITGGSAGGTDHILAAMLLKAKNISSDKLNYVPYSGGGESLAALLGGQVTAGISGIGEYKEQIKAGKLRALGTSGPTPHPDLNAPTLKEVGTGVELINWRGVVAPGGISVAAKDELVKLVTQMHDSQAWKDELTKKGWTDTFLTGHEFSKFLTMEIGRIKPVLEEIGLVK</sequence>
<evidence type="ECO:0000256" key="1">
    <source>
        <dbReference type="ARBA" id="ARBA00006987"/>
    </source>
</evidence>
<dbReference type="AlphaFoldDB" id="A0A918EE74"/>